<dbReference type="GeneID" id="27905910"/>
<accession>M3D7B8</accession>
<dbReference type="STRING" id="692275.M3D7B8"/>
<feature type="region of interest" description="Disordered" evidence="9">
    <location>
        <begin position="1"/>
        <end position="38"/>
    </location>
</feature>
<dbReference type="Gene3D" id="3.40.50.720">
    <property type="entry name" value="NAD(P)-binding Rossmann-like Domain"/>
    <property type="match status" value="1"/>
</dbReference>
<dbReference type="GO" id="GO:0003939">
    <property type="term" value="F:L-iditol 2-dehydrogenase (NAD+) activity"/>
    <property type="evidence" value="ECO:0007669"/>
    <property type="project" value="TreeGrafter"/>
</dbReference>
<dbReference type="InterPro" id="IPR045306">
    <property type="entry name" value="SDH-like"/>
</dbReference>
<name>M3D7B8_SPHMS</name>
<feature type="compositionally biased region" description="Polar residues" evidence="9">
    <location>
        <begin position="26"/>
        <end position="38"/>
    </location>
</feature>
<comment type="pathway">
    <text evidence="2">Carbohydrate degradation.</text>
</comment>
<keyword evidence="13" id="KW-1185">Reference proteome</keyword>
<dbReference type="GO" id="GO:0008270">
    <property type="term" value="F:zinc ion binding"/>
    <property type="evidence" value="ECO:0007669"/>
    <property type="project" value="InterPro"/>
</dbReference>
<evidence type="ECO:0000313" key="12">
    <source>
        <dbReference type="EMBL" id="EMF14065.1"/>
    </source>
</evidence>
<dbReference type="OrthoDB" id="2148442at2759"/>
<evidence type="ECO:0000259" key="11">
    <source>
        <dbReference type="Pfam" id="PF08240"/>
    </source>
</evidence>
<feature type="domain" description="Alcohol dehydrogenase-like C-terminal" evidence="10">
    <location>
        <begin position="211"/>
        <end position="347"/>
    </location>
</feature>
<dbReference type="SUPFAM" id="SSF50129">
    <property type="entry name" value="GroES-like"/>
    <property type="match status" value="1"/>
</dbReference>
<keyword evidence="4 8" id="KW-0479">Metal-binding</keyword>
<protein>
    <submittedName>
        <fullName evidence="12">Alcohol dehydrogenase</fullName>
    </submittedName>
</protein>
<dbReference type="PANTHER" id="PTHR43161">
    <property type="entry name" value="SORBITOL DEHYDROGENASE"/>
    <property type="match status" value="1"/>
</dbReference>
<dbReference type="Pfam" id="PF00107">
    <property type="entry name" value="ADH_zinc_N"/>
    <property type="match status" value="1"/>
</dbReference>
<evidence type="ECO:0000256" key="9">
    <source>
        <dbReference type="SAM" id="MobiDB-lite"/>
    </source>
</evidence>
<feature type="domain" description="Alcohol dehydrogenase-like N-terminal" evidence="11">
    <location>
        <begin position="60"/>
        <end position="173"/>
    </location>
</feature>
<comment type="similarity">
    <text evidence="3 8">Belongs to the zinc-containing alcohol dehydrogenase family.</text>
</comment>
<sequence length="389" mass="41494">MDTANGTKANGTNANGTSSNGTSSNIESSTFTPSGSNPALFTNEKHEIFMGPSPPLNPRPTDCVVRMRCNGICGSDVHFWHTGRIGPLKVENDHCLGHEGAGEVVWTGSSVTHLKPGDRVAIEPGVPCSNCYQCSTGNYNLCSDVAFSGVPPHAGSIRRWHSHPAAYLHKLPDALSYSDGALLEPLSVVLHGFERSPIKLGEATVICGAGPIGMCALAVAKASGAAPIVVTDLDAGRLKLAAEFIPGCVPFQIDPKKSAEETGKEIVQVLEDAGGEQPRVVYECTGVQSSVVTACYMPRAAGEVMVIGVGRPTMNDLPFMHISLAEIDLKFINRYHHSWPAAIRLLQHKVINLQPLVTHRFRLEEADQALAASADRSSGSVKIHIEDYD</sequence>
<feature type="compositionally biased region" description="Low complexity" evidence="9">
    <location>
        <begin position="1"/>
        <end position="25"/>
    </location>
</feature>
<keyword evidence="5 8" id="KW-0862">Zinc</keyword>
<evidence type="ECO:0000256" key="5">
    <source>
        <dbReference type="ARBA" id="ARBA00022833"/>
    </source>
</evidence>
<keyword evidence="7" id="KW-0520">NAD</keyword>
<reference evidence="12 13" key="1">
    <citation type="journal article" date="2012" name="PLoS Pathog.">
        <title>Diverse lifestyles and strategies of plant pathogenesis encoded in the genomes of eighteen Dothideomycetes fungi.</title>
        <authorList>
            <person name="Ohm R.A."/>
            <person name="Feau N."/>
            <person name="Henrissat B."/>
            <person name="Schoch C.L."/>
            <person name="Horwitz B.A."/>
            <person name="Barry K.W."/>
            <person name="Condon B.J."/>
            <person name="Copeland A.C."/>
            <person name="Dhillon B."/>
            <person name="Glaser F."/>
            <person name="Hesse C.N."/>
            <person name="Kosti I."/>
            <person name="LaButti K."/>
            <person name="Lindquist E.A."/>
            <person name="Lucas S."/>
            <person name="Salamov A.A."/>
            <person name="Bradshaw R.E."/>
            <person name="Ciuffetti L."/>
            <person name="Hamelin R.C."/>
            <person name="Kema G.H.J."/>
            <person name="Lawrence C."/>
            <person name="Scott J.A."/>
            <person name="Spatafora J.W."/>
            <person name="Turgeon B.G."/>
            <person name="de Wit P.J.G.M."/>
            <person name="Zhong S."/>
            <person name="Goodwin S.B."/>
            <person name="Grigoriev I.V."/>
        </authorList>
    </citation>
    <scope>NUCLEOTIDE SEQUENCE [LARGE SCALE GENOMIC DNA]</scope>
    <source>
        <strain evidence="12 13">SO2202</strain>
    </source>
</reference>
<dbReference type="Gene3D" id="3.90.180.10">
    <property type="entry name" value="Medium-chain alcohol dehydrogenases, catalytic domain"/>
    <property type="match status" value="1"/>
</dbReference>
<evidence type="ECO:0000256" key="6">
    <source>
        <dbReference type="ARBA" id="ARBA00023002"/>
    </source>
</evidence>
<dbReference type="Proteomes" id="UP000016931">
    <property type="component" value="Unassembled WGS sequence"/>
</dbReference>
<evidence type="ECO:0000256" key="8">
    <source>
        <dbReference type="RuleBase" id="RU361277"/>
    </source>
</evidence>
<dbReference type="AlphaFoldDB" id="M3D7B8"/>
<keyword evidence="6" id="KW-0560">Oxidoreductase</keyword>
<dbReference type="FunFam" id="3.40.50.720:FF:000068">
    <property type="entry name" value="Sorbitol dehydrogenase"/>
    <property type="match status" value="1"/>
</dbReference>
<organism evidence="12 13">
    <name type="scientific">Sphaerulina musiva (strain SO2202)</name>
    <name type="common">Poplar stem canker fungus</name>
    <name type="synonym">Septoria musiva</name>
    <dbReference type="NCBI Taxonomy" id="692275"/>
    <lineage>
        <taxon>Eukaryota</taxon>
        <taxon>Fungi</taxon>
        <taxon>Dikarya</taxon>
        <taxon>Ascomycota</taxon>
        <taxon>Pezizomycotina</taxon>
        <taxon>Dothideomycetes</taxon>
        <taxon>Dothideomycetidae</taxon>
        <taxon>Mycosphaerellales</taxon>
        <taxon>Mycosphaerellaceae</taxon>
        <taxon>Sphaerulina</taxon>
    </lineage>
</organism>
<dbReference type="GO" id="GO:0006062">
    <property type="term" value="P:sorbitol catabolic process"/>
    <property type="evidence" value="ECO:0007669"/>
    <property type="project" value="TreeGrafter"/>
</dbReference>
<comment type="cofactor">
    <cofactor evidence="1 8">
        <name>Zn(2+)</name>
        <dbReference type="ChEBI" id="CHEBI:29105"/>
    </cofactor>
</comment>
<dbReference type="Pfam" id="PF08240">
    <property type="entry name" value="ADH_N"/>
    <property type="match status" value="1"/>
</dbReference>
<dbReference type="CDD" id="cd05285">
    <property type="entry name" value="sorbitol_DH"/>
    <property type="match status" value="1"/>
</dbReference>
<dbReference type="PROSITE" id="PS00059">
    <property type="entry name" value="ADH_ZINC"/>
    <property type="match status" value="1"/>
</dbReference>
<proteinExistence type="inferred from homology"/>
<dbReference type="OMA" id="YPLTRWR"/>
<dbReference type="InterPro" id="IPR013149">
    <property type="entry name" value="ADH-like_C"/>
</dbReference>
<dbReference type="SUPFAM" id="SSF51735">
    <property type="entry name" value="NAD(P)-binding Rossmann-fold domains"/>
    <property type="match status" value="1"/>
</dbReference>
<dbReference type="HOGENOM" id="CLU_026673_11_5_1"/>
<evidence type="ECO:0000256" key="1">
    <source>
        <dbReference type="ARBA" id="ARBA00001947"/>
    </source>
</evidence>
<dbReference type="InterPro" id="IPR036291">
    <property type="entry name" value="NAD(P)-bd_dom_sf"/>
</dbReference>
<evidence type="ECO:0000256" key="3">
    <source>
        <dbReference type="ARBA" id="ARBA00008072"/>
    </source>
</evidence>
<dbReference type="PANTHER" id="PTHR43161:SF4">
    <property type="entry name" value="D-XYLULOSE REDUCTASE"/>
    <property type="match status" value="1"/>
</dbReference>
<dbReference type="eggNOG" id="KOG0024">
    <property type="taxonomic scope" value="Eukaryota"/>
</dbReference>
<gene>
    <name evidence="12" type="ORF">SEPMUDRAFT_40146</name>
</gene>
<dbReference type="EMBL" id="KB456262">
    <property type="protein sequence ID" value="EMF14065.1"/>
    <property type="molecule type" value="Genomic_DNA"/>
</dbReference>
<dbReference type="RefSeq" id="XP_016762186.1">
    <property type="nucleotide sequence ID" value="XM_016908773.1"/>
</dbReference>
<evidence type="ECO:0000313" key="13">
    <source>
        <dbReference type="Proteomes" id="UP000016931"/>
    </source>
</evidence>
<dbReference type="InterPro" id="IPR011032">
    <property type="entry name" value="GroES-like_sf"/>
</dbReference>
<evidence type="ECO:0000256" key="2">
    <source>
        <dbReference type="ARBA" id="ARBA00004921"/>
    </source>
</evidence>
<evidence type="ECO:0000259" key="10">
    <source>
        <dbReference type="Pfam" id="PF00107"/>
    </source>
</evidence>
<evidence type="ECO:0000256" key="7">
    <source>
        <dbReference type="ARBA" id="ARBA00023027"/>
    </source>
</evidence>
<dbReference type="InterPro" id="IPR013154">
    <property type="entry name" value="ADH-like_N"/>
</dbReference>
<evidence type="ECO:0000256" key="4">
    <source>
        <dbReference type="ARBA" id="ARBA00022723"/>
    </source>
</evidence>
<dbReference type="InterPro" id="IPR002328">
    <property type="entry name" value="ADH_Zn_CS"/>
</dbReference>